<feature type="coiled-coil region" evidence="1">
    <location>
        <begin position="99"/>
        <end position="126"/>
    </location>
</feature>
<sequence length="161" mass="17540">MADPASQAVPVVPHTPPPVPVTPPPPPAPSGSQGHSQPHAENASAGRRQSSSPQRVPVWDGLRRMQGHARKTTGLPPRHQIAQRDVPPVIHEVGESSHQAELRAQLQQVSQDLQGARQDIQQQHATLEDTRTMILSLGGLPWRIAYEGHVVKRSLLHFGSR</sequence>
<dbReference type="AlphaFoldDB" id="A0A5N6PJY3"/>
<dbReference type="EMBL" id="SZYD01000004">
    <property type="protein sequence ID" value="KAD6454331.1"/>
    <property type="molecule type" value="Genomic_DNA"/>
</dbReference>
<keyword evidence="1" id="KW-0175">Coiled coil</keyword>
<organism evidence="3 4">
    <name type="scientific">Mikania micrantha</name>
    <name type="common">bitter vine</name>
    <dbReference type="NCBI Taxonomy" id="192012"/>
    <lineage>
        <taxon>Eukaryota</taxon>
        <taxon>Viridiplantae</taxon>
        <taxon>Streptophyta</taxon>
        <taxon>Embryophyta</taxon>
        <taxon>Tracheophyta</taxon>
        <taxon>Spermatophyta</taxon>
        <taxon>Magnoliopsida</taxon>
        <taxon>eudicotyledons</taxon>
        <taxon>Gunneridae</taxon>
        <taxon>Pentapetalae</taxon>
        <taxon>asterids</taxon>
        <taxon>campanulids</taxon>
        <taxon>Asterales</taxon>
        <taxon>Asteraceae</taxon>
        <taxon>Asteroideae</taxon>
        <taxon>Heliantheae alliance</taxon>
        <taxon>Eupatorieae</taxon>
        <taxon>Mikania</taxon>
    </lineage>
</organism>
<feature type="compositionally biased region" description="Pro residues" evidence="2">
    <location>
        <begin position="13"/>
        <end position="29"/>
    </location>
</feature>
<dbReference type="Proteomes" id="UP000326396">
    <property type="component" value="Linkage Group LG12"/>
</dbReference>
<evidence type="ECO:0000256" key="2">
    <source>
        <dbReference type="SAM" id="MobiDB-lite"/>
    </source>
</evidence>
<reference evidence="3 4" key="1">
    <citation type="submission" date="2019-05" db="EMBL/GenBank/DDBJ databases">
        <title>Mikania micrantha, genome provides insights into the molecular mechanism of rapid growth.</title>
        <authorList>
            <person name="Liu B."/>
        </authorList>
    </citation>
    <scope>NUCLEOTIDE SEQUENCE [LARGE SCALE GENOMIC DNA]</scope>
    <source>
        <strain evidence="3">NLD-2019</strain>
        <tissue evidence="3">Leaf</tissue>
    </source>
</reference>
<feature type="region of interest" description="Disordered" evidence="2">
    <location>
        <begin position="1"/>
        <end position="84"/>
    </location>
</feature>
<proteinExistence type="predicted"/>
<comment type="caution">
    <text evidence="3">The sequence shown here is derived from an EMBL/GenBank/DDBJ whole genome shotgun (WGS) entry which is preliminary data.</text>
</comment>
<name>A0A5N6PJY3_9ASTR</name>
<accession>A0A5N6PJY3</accession>
<evidence type="ECO:0000313" key="3">
    <source>
        <dbReference type="EMBL" id="KAD6454331.1"/>
    </source>
</evidence>
<keyword evidence="4" id="KW-1185">Reference proteome</keyword>
<gene>
    <name evidence="3" type="ORF">E3N88_09037</name>
</gene>
<evidence type="ECO:0000313" key="4">
    <source>
        <dbReference type="Proteomes" id="UP000326396"/>
    </source>
</evidence>
<protein>
    <submittedName>
        <fullName evidence="3">Uncharacterized protein</fullName>
    </submittedName>
</protein>
<evidence type="ECO:0000256" key="1">
    <source>
        <dbReference type="SAM" id="Coils"/>
    </source>
</evidence>